<keyword evidence="3" id="KW-0378">Hydrolase</keyword>
<dbReference type="InterPro" id="IPR032830">
    <property type="entry name" value="XPB/Ssl2_N"/>
</dbReference>
<proteinExistence type="predicted"/>
<protein>
    <submittedName>
        <fullName evidence="3">XPB/Ssl2-like helicase family protein</fullName>
    </submittedName>
</protein>
<evidence type="ECO:0000256" key="1">
    <source>
        <dbReference type="SAM" id="MobiDB-lite"/>
    </source>
</evidence>
<dbReference type="AlphaFoldDB" id="A0A2A9DJV0"/>
<dbReference type="STRING" id="1724.GCA_001044175_01815"/>
<reference evidence="3 4" key="1">
    <citation type="submission" date="2017-10" db="EMBL/GenBank/DDBJ databases">
        <title>Sequencing the genomes of 1000 actinobacteria strains.</title>
        <authorList>
            <person name="Klenk H.-P."/>
        </authorList>
    </citation>
    <scope>NUCLEOTIDE SEQUENCE [LARGE SCALE GENOMIC DNA]</scope>
    <source>
        <strain evidence="3 4">DSM 20688</strain>
    </source>
</reference>
<keyword evidence="3" id="KW-0067">ATP-binding</keyword>
<comment type="caution">
    <text evidence="3">The sequence shown here is derived from an EMBL/GenBank/DDBJ whole genome shotgun (WGS) entry which is preliminary data.</text>
</comment>
<dbReference type="Proteomes" id="UP000221653">
    <property type="component" value="Unassembled WGS sequence"/>
</dbReference>
<evidence type="ECO:0000313" key="4">
    <source>
        <dbReference type="Proteomes" id="UP000221653"/>
    </source>
</evidence>
<evidence type="ECO:0000259" key="2">
    <source>
        <dbReference type="Pfam" id="PF13625"/>
    </source>
</evidence>
<evidence type="ECO:0000313" key="3">
    <source>
        <dbReference type="EMBL" id="PFG27027.1"/>
    </source>
</evidence>
<gene>
    <name evidence="3" type="ORF">ATK06_0069</name>
</gene>
<feature type="region of interest" description="Disordered" evidence="1">
    <location>
        <begin position="627"/>
        <end position="650"/>
    </location>
</feature>
<keyword evidence="4" id="KW-1185">Reference proteome</keyword>
<feature type="domain" description="Helicase XPB/Ssl2 N-terminal" evidence="2">
    <location>
        <begin position="479"/>
        <end position="596"/>
    </location>
</feature>
<dbReference type="GO" id="GO:0004386">
    <property type="term" value="F:helicase activity"/>
    <property type="evidence" value="ECO:0007669"/>
    <property type="project" value="UniProtKB-KW"/>
</dbReference>
<dbReference type="EMBL" id="PDJF01000001">
    <property type="protein sequence ID" value="PFG27027.1"/>
    <property type="molecule type" value="Genomic_DNA"/>
</dbReference>
<sequence>MNDHPSSPLSGVSERVSTHAARFTEWLAQRTPNELESLLRLRPDAATPPPPTVTSLATRLQLSASLARAVAQLNAQELAVIEAAAHKGAEWEPVPAADLGAPESFERVRAAGLMYGQETVWLLPDVIRCLGAVRVTDSPLTAEEIEAALAEASDSERAVLHTLATSGGVGTTKDAAIGADPQRPVPSLIARGLVYRVDSSTVRLPFSVAQVLRGTRMCPIPLNPPTLHEGNAAASGAGEGLDTVRLLAQLIDHLDRRPQQLLRAGGIGVREAAHLAADLGISQQRLAFVVGLGVSARLLSVGEPRPLPADCPEDVNYLAATDEATQWRAGTLAQQWAVLIAALPGSPWMFWQAATPDEAGKTRHVMSEATRSSHLTHIRQQFWAALAARPAGSALTASEAAEVFGFTFPVRAHRVPLAVAEHLYEEASYLGLIDDSTLTPTGAWFAAATRALLDGGTAPTAAGAEEVVAGVVPEAVDKLIFQADLTVLAPGPLVHEVAWRMRLLAEIESPGLAAVYRITEETIRAGMDAGMSAEDIVAFFTSHSQGTLPDAVTYLVNDVARTHGSLRGGPAGSYIRSTDEALLVSAVRVAESVGLRLIAPTVAISPRPLADVLRVLRENGFAPAAEDASGAALDVRPEPPRLPTPRAAAPAYAPGHLDTVVANAITALTNGDGTGHAHASGDIVGMLESAVRGQRTVMLSVADKNGHVSERIVRPIRLDEGTLHAVDPDGVQAYRFTVERIAGVSPP</sequence>
<organism evidence="3 4">
    <name type="scientific">Corynebacterium renale</name>
    <dbReference type="NCBI Taxonomy" id="1724"/>
    <lineage>
        <taxon>Bacteria</taxon>
        <taxon>Bacillati</taxon>
        <taxon>Actinomycetota</taxon>
        <taxon>Actinomycetes</taxon>
        <taxon>Mycobacteriales</taxon>
        <taxon>Corynebacteriaceae</taxon>
        <taxon>Corynebacterium</taxon>
    </lineage>
</organism>
<keyword evidence="3" id="KW-0347">Helicase</keyword>
<keyword evidence="3" id="KW-0547">Nucleotide-binding</keyword>
<accession>A0A2A9DJV0</accession>
<name>A0A2A9DJV0_9CORY</name>
<dbReference type="RefSeq" id="WP_098388644.1">
    <property type="nucleotide sequence ID" value="NZ_LS483464.1"/>
</dbReference>
<dbReference type="OrthoDB" id="3415124at2"/>
<dbReference type="Pfam" id="PF13625">
    <property type="entry name" value="Helicase_C_3"/>
    <property type="match status" value="1"/>
</dbReference>